<evidence type="ECO:0000256" key="2">
    <source>
        <dbReference type="SAM" id="MobiDB-lite"/>
    </source>
</evidence>
<keyword evidence="4" id="KW-1185">Reference proteome</keyword>
<feature type="compositionally biased region" description="Basic residues" evidence="2">
    <location>
        <begin position="36"/>
        <end position="48"/>
    </location>
</feature>
<feature type="coiled-coil region" evidence="1">
    <location>
        <begin position="112"/>
        <end position="166"/>
    </location>
</feature>
<accession>A0A226F5R8</accession>
<dbReference type="OMA" id="RYNDQFA"/>
<protein>
    <submittedName>
        <fullName evidence="3">Centrosomal protein of 89 kDa</fullName>
    </submittedName>
</protein>
<keyword evidence="1" id="KW-0175">Coiled coil</keyword>
<dbReference type="GO" id="GO:0060271">
    <property type="term" value="P:cilium assembly"/>
    <property type="evidence" value="ECO:0007669"/>
    <property type="project" value="InterPro"/>
</dbReference>
<dbReference type="OrthoDB" id="6622877at2759"/>
<evidence type="ECO:0000313" key="3">
    <source>
        <dbReference type="EMBL" id="OXA65129.1"/>
    </source>
</evidence>
<dbReference type="InterPro" id="IPR033545">
    <property type="entry name" value="CEP89"/>
</dbReference>
<feature type="region of interest" description="Disordered" evidence="2">
    <location>
        <begin position="20"/>
        <end position="53"/>
    </location>
</feature>
<sequence length="578" mass="67176">MASQRVDYKAANGATQVLNSVNKGRESTSVNNAQGHNRRMSSVKRSKSQRSPNTRIVCGKRKATVDSPTRRLNKKLVHALSESRQSNEYYIHELNKLQAASLREICDLQKENEALSREHVELAQTIEKWKRRCHELRDKNTHFIKLQSVKKQNQALQEDLDVCKSVVCRLNHELMSSQEKLGILDDTDVDTGLQKQDNNQLEMSEAIQNPRTRLFPLLVAYDEVIKEKNETIRGHENTLEHFKTRCREVVNENQDLHKVISDKQGKGTVSVEEWEFLHLNALVVLEENDVLHEKMDLMRNKESVMMRTHEEKVQKLKTKVATLNEEREILKEAVTKSENQCKHLFEQQSRLTEIFEKRIPLDQHEASVQECKNLFEELKLNYNSERSVLVAKLESAEAEKSRLSGEITELEAANARLQTSLSSYEECLASNTEQFKNVYKTMLDATKARDAATIAMEEATRFSQRIIEERDNSDRLLREQRMLNENLVQLRDKQSGLEMEDIHSQEVEKYFGKIQELERSKELLSLDHQQKVVYLETVVDDKSKRIDHLETEKKQLELDLETVWKTTTSTMKELAHAR</sequence>
<dbReference type="GO" id="GO:0005814">
    <property type="term" value="C:centriole"/>
    <property type="evidence" value="ECO:0007669"/>
    <property type="project" value="InterPro"/>
</dbReference>
<evidence type="ECO:0000256" key="1">
    <source>
        <dbReference type="SAM" id="Coils"/>
    </source>
</evidence>
<dbReference type="GO" id="GO:0097539">
    <property type="term" value="C:ciliary transition fiber"/>
    <property type="evidence" value="ECO:0007669"/>
    <property type="project" value="TreeGrafter"/>
</dbReference>
<dbReference type="EMBL" id="LNIX01000001">
    <property type="protein sequence ID" value="OXA65129.1"/>
    <property type="molecule type" value="Genomic_DNA"/>
</dbReference>
<name>A0A226F5R8_FOLCA</name>
<dbReference type="GO" id="GO:0007005">
    <property type="term" value="P:mitochondrion organization"/>
    <property type="evidence" value="ECO:0007669"/>
    <property type="project" value="InterPro"/>
</dbReference>
<dbReference type="STRING" id="158441.A0A226F5R8"/>
<feature type="coiled-coil region" evidence="1">
    <location>
        <begin position="306"/>
        <end position="427"/>
    </location>
</feature>
<dbReference type="AlphaFoldDB" id="A0A226F5R8"/>
<dbReference type="PANTHER" id="PTHR36170">
    <property type="entry name" value="CENTROSOMAL PROTEIN OF 89 KDA"/>
    <property type="match status" value="1"/>
</dbReference>
<feature type="compositionally biased region" description="Polar residues" evidence="2">
    <location>
        <begin position="20"/>
        <end position="35"/>
    </location>
</feature>
<organism evidence="3 4">
    <name type="scientific">Folsomia candida</name>
    <name type="common">Springtail</name>
    <dbReference type="NCBI Taxonomy" id="158441"/>
    <lineage>
        <taxon>Eukaryota</taxon>
        <taxon>Metazoa</taxon>
        <taxon>Ecdysozoa</taxon>
        <taxon>Arthropoda</taxon>
        <taxon>Hexapoda</taxon>
        <taxon>Collembola</taxon>
        <taxon>Entomobryomorpha</taxon>
        <taxon>Isotomoidea</taxon>
        <taxon>Isotomidae</taxon>
        <taxon>Proisotominae</taxon>
        <taxon>Folsomia</taxon>
    </lineage>
</organism>
<gene>
    <name evidence="3" type="ORF">Fcan01_03405</name>
</gene>
<dbReference type="GO" id="GO:0007268">
    <property type="term" value="P:chemical synaptic transmission"/>
    <property type="evidence" value="ECO:0007669"/>
    <property type="project" value="InterPro"/>
</dbReference>
<evidence type="ECO:0000313" key="4">
    <source>
        <dbReference type="Proteomes" id="UP000198287"/>
    </source>
</evidence>
<dbReference type="PANTHER" id="PTHR36170:SF1">
    <property type="entry name" value="CENTROSOMAL PROTEIN OF 89 KDA"/>
    <property type="match status" value="1"/>
</dbReference>
<comment type="caution">
    <text evidence="3">The sequence shown here is derived from an EMBL/GenBank/DDBJ whole genome shotgun (WGS) entry which is preliminary data.</text>
</comment>
<dbReference type="Proteomes" id="UP000198287">
    <property type="component" value="Unassembled WGS sequence"/>
</dbReference>
<dbReference type="GO" id="GO:0045202">
    <property type="term" value="C:synapse"/>
    <property type="evidence" value="ECO:0007669"/>
    <property type="project" value="GOC"/>
</dbReference>
<reference evidence="3 4" key="1">
    <citation type="submission" date="2015-12" db="EMBL/GenBank/DDBJ databases">
        <title>The genome of Folsomia candida.</title>
        <authorList>
            <person name="Faddeeva A."/>
            <person name="Derks M.F."/>
            <person name="Anvar Y."/>
            <person name="Smit S."/>
            <person name="Van Straalen N."/>
            <person name="Roelofs D."/>
        </authorList>
    </citation>
    <scope>NUCLEOTIDE SEQUENCE [LARGE SCALE GENOMIC DNA]</scope>
    <source>
        <strain evidence="3 4">VU population</strain>
        <tissue evidence="3">Whole body</tissue>
    </source>
</reference>
<proteinExistence type="predicted"/>